<gene>
    <name evidence="2" type="ORF">B7C42_03546</name>
</gene>
<dbReference type="EMBL" id="NGAF01000007">
    <property type="protein sequence ID" value="OXR43990.1"/>
    <property type="molecule type" value="Genomic_DNA"/>
</dbReference>
<comment type="caution">
    <text evidence="2">The sequence shown here is derived from an EMBL/GenBank/DDBJ whole genome shotgun (WGS) entry which is preliminary data.</text>
</comment>
<reference evidence="2 3" key="1">
    <citation type="submission" date="2017-07" db="EMBL/GenBank/DDBJ databases">
        <title>First draft Genome Sequence of Nocardia cerradoensis isolated from human infection.</title>
        <authorList>
            <person name="Carrasco G."/>
        </authorList>
    </citation>
    <scope>NUCLEOTIDE SEQUENCE [LARGE SCALE GENOMIC DNA]</scope>
    <source>
        <strain evidence="2 3">CNM20130759</strain>
    </source>
</reference>
<evidence type="ECO:0000256" key="1">
    <source>
        <dbReference type="SAM" id="MobiDB-lite"/>
    </source>
</evidence>
<feature type="region of interest" description="Disordered" evidence="1">
    <location>
        <begin position="146"/>
        <end position="176"/>
    </location>
</feature>
<keyword evidence="3" id="KW-1185">Reference proteome</keyword>
<organism evidence="2 3">
    <name type="scientific">Nocardia cerradoensis</name>
    <dbReference type="NCBI Taxonomy" id="85688"/>
    <lineage>
        <taxon>Bacteria</taxon>
        <taxon>Bacillati</taxon>
        <taxon>Actinomycetota</taxon>
        <taxon>Actinomycetes</taxon>
        <taxon>Mycobacteriales</taxon>
        <taxon>Nocardiaceae</taxon>
        <taxon>Nocardia</taxon>
    </lineage>
</organism>
<dbReference type="AlphaFoldDB" id="A0A231H575"/>
<feature type="compositionally biased region" description="Basic and acidic residues" evidence="1">
    <location>
        <begin position="164"/>
        <end position="176"/>
    </location>
</feature>
<name>A0A231H575_9NOCA</name>
<protein>
    <submittedName>
        <fullName evidence="2">Uncharacterized protein</fullName>
    </submittedName>
</protein>
<dbReference type="RefSeq" id="WP_039783859.1">
    <property type="nucleotide sequence ID" value="NZ_JAAXOR010000002.1"/>
</dbReference>
<evidence type="ECO:0000313" key="3">
    <source>
        <dbReference type="Proteomes" id="UP000215506"/>
    </source>
</evidence>
<proteinExistence type="predicted"/>
<dbReference type="Proteomes" id="UP000215506">
    <property type="component" value="Unassembled WGS sequence"/>
</dbReference>
<sequence length="176" mass="20194">MEGQNRPGTIIEHDDRWLLKPLRGHAVSRINWQSDHIELAFDDGNFHILIGYDAELSAKTLAKDSPNRHGINHWSRLQIEEFLAARIVSAVLFKSGAVRLAFKNGWILFIGADSHDYPPEVRFNNRTLWNPTGIVDRSIFDVQPIDPWTGQQVTPPDWPSRPDYLQDRSESDDIND</sequence>
<accession>A0A231H575</accession>
<evidence type="ECO:0000313" key="2">
    <source>
        <dbReference type="EMBL" id="OXR43990.1"/>
    </source>
</evidence>